<evidence type="ECO:0000256" key="3">
    <source>
        <dbReference type="SAM" id="MobiDB-lite"/>
    </source>
</evidence>
<feature type="compositionally biased region" description="Basic and acidic residues" evidence="3">
    <location>
        <begin position="1009"/>
        <end position="1021"/>
    </location>
</feature>
<accession>A0A8S3RG80</accession>
<dbReference type="FunFam" id="1.25.40.90:FF:000004">
    <property type="entry name" value="splicing factor, arginine/serine-rich 15"/>
    <property type="match status" value="1"/>
</dbReference>
<feature type="compositionally biased region" description="Basic residues" evidence="3">
    <location>
        <begin position="440"/>
        <end position="471"/>
    </location>
</feature>
<feature type="compositionally biased region" description="Basic and acidic residues" evidence="3">
    <location>
        <begin position="411"/>
        <end position="424"/>
    </location>
</feature>
<dbReference type="Pfam" id="PF00076">
    <property type="entry name" value="RRM_1"/>
    <property type="match status" value="1"/>
</dbReference>
<dbReference type="GO" id="GO:0005634">
    <property type="term" value="C:nucleus"/>
    <property type="evidence" value="ECO:0007669"/>
    <property type="project" value="TreeGrafter"/>
</dbReference>
<keyword evidence="7" id="KW-1185">Reference proteome</keyword>
<feature type="compositionally biased region" description="Acidic residues" evidence="3">
    <location>
        <begin position="905"/>
        <end position="915"/>
    </location>
</feature>
<gene>
    <name evidence="6" type="ORF">MEDL_19689</name>
</gene>
<reference evidence="6" key="1">
    <citation type="submission" date="2021-03" db="EMBL/GenBank/DDBJ databases">
        <authorList>
            <person name="Bekaert M."/>
        </authorList>
    </citation>
    <scope>NUCLEOTIDE SEQUENCE</scope>
</reference>
<evidence type="ECO:0000256" key="2">
    <source>
        <dbReference type="PROSITE-ProRule" id="PRU00176"/>
    </source>
</evidence>
<feature type="domain" description="RRM" evidence="4">
    <location>
        <begin position="504"/>
        <end position="576"/>
    </location>
</feature>
<protein>
    <submittedName>
        <fullName evidence="6">RBM16</fullName>
    </submittedName>
</protein>
<feature type="compositionally biased region" description="Gly residues" evidence="3">
    <location>
        <begin position="967"/>
        <end position="976"/>
    </location>
</feature>
<feature type="compositionally biased region" description="Gly residues" evidence="3">
    <location>
        <begin position="1023"/>
        <end position="1035"/>
    </location>
</feature>
<evidence type="ECO:0000259" key="4">
    <source>
        <dbReference type="PROSITE" id="PS50102"/>
    </source>
</evidence>
<evidence type="ECO:0000313" key="7">
    <source>
        <dbReference type="Proteomes" id="UP000683360"/>
    </source>
</evidence>
<feature type="compositionally biased region" description="Basic residues" evidence="3">
    <location>
        <begin position="1198"/>
        <end position="1208"/>
    </location>
</feature>
<feature type="domain" description="CID" evidence="5">
    <location>
        <begin position="1"/>
        <end position="141"/>
    </location>
</feature>
<dbReference type="PROSITE" id="PS51391">
    <property type="entry name" value="CID"/>
    <property type="match status" value="1"/>
</dbReference>
<evidence type="ECO:0000313" key="6">
    <source>
        <dbReference type="EMBL" id="CAG2205463.1"/>
    </source>
</evidence>
<sequence>MTMEAVRAFNNELSSLYETRPPISRAKMAAVTKGAIKAIKFYKHVVQSVEKFVQKCKPEYKVPGLYVIDSIVRQSRHQFGSEKDVFAPRFTKNILLTFQNLLKCPTEEKSKIVRVLNLWQKNNVFMSEVIQPLLDLTADPNNPEMAAQVQRAAEYIVNKTGATTKAAGASNLDTSTSSEPPSEQETAQNIMDTANAQSTQIDMLATVNQLLQQTQTGSTSLSAQQQQLQQLQLLQQQLIQQTQLMQQSTGQQPVIDSNLLSHIQTLTSQLLNKKPPEPGFNKKLLDFDYGESDEEDGQGPQNVLDQNLMHQIQQMSQTIQKNELLNKEMNMQKLLQQQAEFDQQIAASQVDMDYRSSVQEPSHFGHLPPQPPPQMMGMPPEPGQPFHLMHEHQPPPAVQGYQEMDEVSQDTDDRSRDTSRDRDRKHSSRRSKQSRDRSRSRTPKRRRRSRSRSRDRRRRSRSRDRHRRSRSRDKDREKQREKDRERRKKGLPPIKEQHISVCSTTLFIGKVPKTTAEEELREEIERYGKVESINMIPPRGCAFVCMTRRKDASKACDRLKGYKFMGSELRVAWAPGIGVKESEFKDRWDVEQGVTYIPWTQMPEELSKFKDGGIIDEDSLTENLKGKQIGGEKPEVTEEPKPVPGQIPNLQGGPPPMPGQPITAPGHFPPGMPPGMMPQGGMIPPMGMPHMVVPGSMPPGHMPGQLPPHLAGQLPPGMQQQMGVPPGMPPPMTGQPPPGMIALPGGGVGLRQVGPPASNAAGLQLGQNIHNVMASSAPATMVSQQPITVFRPGFQPQPGFPQFQQFQQFRMQPPNLSQRPPMHMHPPGTQPPQFINTMQPGPRALLGQGPGPRPIFNQKPDTENENFPGNKWPQNRGPPIQMEQPVSREDSPVMDEKSEKPKDDENTEMEMDPEDKEQLMQFDLPMSFGSNKIKRQEQGDWVPPEENDWGGGGRGRGRGGFDRGHGNRGGPMGGPRGPRPLMDFDNIMGGRGGRGGGFGGPRNFGPRGPRFDNRFQYDRNFRGRGGPPGFRGRGGNNWRQPFDGPPGMGEEDQGRNSDYEEQLNEPGEKDENALPTEFGSSRRRSRSSDRHEGRGRDNYDRRNRDEGQGDRKEDEEEKEGEKDENALPLAFGSTKQRDRGSSSGRDRGRGGYEGRGRDSHDRRSRDKDQGDWGGEGEEEEEGERDENALPLAFGSTKQRGRGGGRGRGRGRDNFGGRNRDDNWGGNQQGDENQDGDENALPTEFGGRKKWDRGGGRDSYGGRDRRGSDNDRRDRRDDRHGDDRRGRDRSDRGDRRDRDKDRDRGDRDRDRGRDRDHDRRDRDRDRDQNGRKSRWSDAPEAPKISDSDNVPEANAPETNAPEANASEPVAEESNVPVVEPPPVVDSTSDEQTNGQIETSESSSIPNGKEEESSTEPVEKNSEPKTSDPEKVLEEGEIE</sequence>
<dbReference type="InterPro" id="IPR012677">
    <property type="entry name" value="Nucleotide-bd_a/b_plait_sf"/>
</dbReference>
<feature type="region of interest" description="Disordered" evidence="3">
    <location>
        <begin position="934"/>
        <end position="1437"/>
    </location>
</feature>
<dbReference type="SUPFAM" id="SSF54928">
    <property type="entry name" value="RNA-binding domain, RBD"/>
    <property type="match status" value="1"/>
</dbReference>
<dbReference type="InterPro" id="IPR008942">
    <property type="entry name" value="ENTH_VHS"/>
</dbReference>
<dbReference type="SUPFAM" id="SSF48464">
    <property type="entry name" value="ENTH/VHS domain"/>
    <property type="match status" value="1"/>
</dbReference>
<dbReference type="GO" id="GO:0003723">
    <property type="term" value="F:RNA binding"/>
    <property type="evidence" value="ECO:0007669"/>
    <property type="project" value="UniProtKB-UniRule"/>
</dbReference>
<dbReference type="InterPro" id="IPR051485">
    <property type="entry name" value="SR-CTD_assoc_factor"/>
</dbReference>
<dbReference type="PANTHER" id="PTHR23140:SF4">
    <property type="entry name" value="PROTEIN CBR-NRD-1"/>
    <property type="match status" value="1"/>
</dbReference>
<feature type="compositionally biased region" description="Basic and acidic residues" evidence="3">
    <location>
        <begin position="472"/>
        <end position="484"/>
    </location>
</feature>
<dbReference type="PANTHER" id="PTHR23140">
    <property type="entry name" value="RNA PROCESSING PROTEIN LD23810P"/>
    <property type="match status" value="1"/>
</dbReference>
<evidence type="ECO:0000256" key="1">
    <source>
        <dbReference type="ARBA" id="ARBA00022884"/>
    </source>
</evidence>
<dbReference type="OrthoDB" id="79367at2759"/>
<feature type="compositionally biased region" description="Basic and acidic residues" evidence="3">
    <location>
        <begin position="1086"/>
        <end position="1112"/>
    </location>
</feature>
<dbReference type="Gene3D" id="1.25.40.90">
    <property type="match status" value="1"/>
</dbReference>
<dbReference type="SMART" id="SM00582">
    <property type="entry name" value="RPR"/>
    <property type="match status" value="1"/>
</dbReference>
<dbReference type="InterPro" id="IPR006569">
    <property type="entry name" value="CID_dom"/>
</dbReference>
<feature type="compositionally biased region" description="Basic and acidic residues" evidence="3">
    <location>
        <begin position="1135"/>
        <end position="1170"/>
    </location>
</feature>
<dbReference type="Pfam" id="PF04818">
    <property type="entry name" value="CID"/>
    <property type="match status" value="1"/>
</dbReference>
<dbReference type="SMART" id="SM00360">
    <property type="entry name" value="RRM"/>
    <property type="match status" value="1"/>
</dbReference>
<feature type="compositionally biased region" description="Acidic residues" evidence="3">
    <location>
        <begin position="1174"/>
        <end position="1184"/>
    </location>
</feature>
<feature type="compositionally biased region" description="Gly residues" evidence="3">
    <location>
        <begin position="989"/>
        <end position="1002"/>
    </location>
</feature>
<feature type="compositionally biased region" description="Basic and acidic residues" evidence="3">
    <location>
        <begin position="1245"/>
        <end position="1336"/>
    </location>
</feature>
<dbReference type="Proteomes" id="UP000683360">
    <property type="component" value="Unassembled WGS sequence"/>
</dbReference>
<comment type="caution">
    <text evidence="6">The sequence shown here is derived from an EMBL/GenBank/DDBJ whole genome shotgun (WGS) entry which is preliminary data.</text>
</comment>
<feature type="compositionally biased region" description="Low complexity" evidence="3">
    <location>
        <begin position="1349"/>
        <end position="1376"/>
    </location>
</feature>
<feature type="region of interest" description="Disordered" evidence="3">
    <location>
        <begin position="357"/>
        <end position="496"/>
    </location>
</feature>
<feature type="compositionally biased region" description="Basic and acidic residues" evidence="3">
    <location>
        <begin position="886"/>
        <end position="904"/>
    </location>
</feature>
<dbReference type="Gene3D" id="3.30.70.330">
    <property type="match status" value="1"/>
</dbReference>
<evidence type="ECO:0000259" key="5">
    <source>
        <dbReference type="PROSITE" id="PS51391"/>
    </source>
</evidence>
<dbReference type="EMBL" id="CAJPWZ010001022">
    <property type="protein sequence ID" value="CAG2205463.1"/>
    <property type="molecule type" value="Genomic_DNA"/>
</dbReference>
<keyword evidence="1 2" id="KW-0694">RNA-binding</keyword>
<dbReference type="InterPro" id="IPR035979">
    <property type="entry name" value="RBD_domain_sf"/>
</dbReference>
<feature type="compositionally biased region" description="Polar residues" evidence="3">
    <location>
        <begin position="1384"/>
        <end position="1404"/>
    </location>
</feature>
<feature type="compositionally biased region" description="Pro residues" evidence="3">
    <location>
        <begin position="368"/>
        <end position="383"/>
    </location>
</feature>
<proteinExistence type="predicted"/>
<dbReference type="InterPro" id="IPR000504">
    <property type="entry name" value="RRM_dom"/>
</dbReference>
<feature type="region of interest" description="Disordered" evidence="3">
    <location>
        <begin position="813"/>
        <end position="918"/>
    </location>
</feature>
<organism evidence="6 7">
    <name type="scientific">Mytilus edulis</name>
    <name type="common">Blue mussel</name>
    <dbReference type="NCBI Taxonomy" id="6550"/>
    <lineage>
        <taxon>Eukaryota</taxon>
        <taxon>Metazoa</taxon>
        <taxon>Spiralia</taxon>
        <taxon>Lophotrochozoa</taxon>
        <taxon>Mollusca</taxon>
        <taxon>Bivalvia</taxon>
        <taxon>Autobranchia</taxon>
        <taxon>Pteriomorphia</taxon>
        <taxon>Mytilida</taxon>
        <taxon>Mytiloidea</taxon>
        <taxon>Mytilidae</taxon>
        <taxon>Mytilinae</taxon>
        <taxon>Mytilus</taxon>
    </lineage>
</organism>
<feature type="compositionally biased region" description="Basic and acidic residues" evidence="3">
    <location>
        <begin position="1209"/>
        <end position="1222"/>
    </location>
</feature>
<name>A0A8S3RG80_MYTED</name>
<feature type="compositionally biased region" description="Basic and acidic residues" evidence="3">
    <location>
        <begin position="1406"/>
        <end position="1437"/>
    </location>
</feature>
<dbReference type="PROSITE" id="PS50102">
    <property type="entry name" value="RRM"/>
    <property type="match status" value="1"/>
</dbReference>